<comment type="caution">
    <text evidence="2">The sequence shown here is derived from an EMBL/GenBank/DDBJ whole genome shotgun (WGS) entry which is preliminary data.</text>
</comment>
<dbReference type="AlphaFoldDB" id="A0A9P4M7U0"/>
<gene>
    <name evidence="2" type="ORF">NA57DRAFT_74442</name>
</gene>
<dbReference type="PANTHER" id="PTHR33112">
    <property type="entry name" value="DOMAIN PROTEIN, PUTATIVE-RELATED"/>
    <property type="match status" value="1"/>
</dbReference>
<dbReference type="PANTHER" id="PTHR33112:SF14">
    <property type="entry name" value="HETEROKARYON INCOMPATIBILITY DOMAIN-CONTAINING PROTEIN"/>
    <property type="match status" value="1"/>
</dbReference>
<dbReference type="OrthoDB" id="5135333at2759"/>
<name>A0A9P4M7U0_9PEZI</name>
<organism evidence="2 3">
    <name type="scientific">Rhizodiscina lignyota</name>
    <dbReference type="NCBI Taxonomy" id="1504668"/>
    <lineage>
        <taxon>Eukaryota</taxon>
        <taxon>Fungi</taxon>
        <taxon>Dikarya</taxon>
        <taxon>Ascomycota</taxon>
        <taxon>Pezizomycotina</taxon>
        <taxon>Dothideomycetes</taxon>
        <taxon>Pleosporomycetidae</taxon>
        <taxon>Aulographales</taxon>
        <taxon>Rhizodiscinaceae</taxon>
        <taxon>Rhizodiscina</taxon>
    </lineage>
</organism>
<evidence type="ECO:0000313" key="2">
    <source>
        <dbReference type="EMBL" id="KAF2100843.1"/>
    </source>
</evidence>
<dbReference type="InterPro" id="IPR010730">
    <property type="entry name" value="HET"/>
</dbReference>
<proteinExistence type="predicted"/>
<reference evidence="2" key="1">
    <citation type="journal article" date="2020" name="Stud. Mycol.">
        <title>101 Dothideomycetes genomes: a test case for predicting lifestyles and emergence of pathogens.</title>
        <authorList>
            <person name="Haridas S."/>
            <person name="Albert R."/>
            <person name="Binder M."/>
            <person name="Bloem J."/>
            <person name="Labutti K."/>
            <person name="Salamov A."/>
            <person name="Andreopoulos B."/>
            <person name="Baker S."/>
            <person name="Barry K."/>
            <person name="Bills G."/>
            <person name="Bluhm B."/>
            <person name="Cannon C."/>
            <person name="Castanera R."/>
            <person name="Culley D."/>
            <person name="Daum C."/>
            <person name="Ezra D."/>
            <person name="Gonzalez J."/>
            <person name="Henrissat B."/>
            <person name="Kuo A."/>
            <person name="Liang C."/>
            <person name="Lipzen A."/>
            <person name="Lutzoni F."/>
            <person name="Magnuson J."/>
            <person name="Mondo S."/>
            <person name="Nolan M."/>
            <person name="Ohm R."/>
            <person name="Pangilinan J."/>
            <person name="Park H.-J."/>
            <person name="Ramirez L."/>
            <person name="Alfaro M."/>
            <person name="Sun H."/>
            <person name="Tritt A."/>
            <person name="Yoshinaga Y."/>
            <person name="Zwiers L.-H."/>
            <person name="Turgeon B."/>
            <person name="Goodwin S."/>
            <person name="Spatafora J."/>
            <person name="Crous P."/>
            <person name="Grigoriev I."/>
        </authorList>
    </citation>
    <scope>NUCLEOTIDE SEQUENCE</scope>
    <source>
        <strain evidence="2">CBS 133067</strain>
    </source>
</reference>
<feature type="domain" description="Heterokaryon incompatibility" evidence="1">
    <location>
        <begin position="257"/>
        <end position="414"/>
    </location>
</feature>
<sequence>MTFRSRAKPVALCELCQLIPFETLRCPTLSDIQAIRKNDQTTYEHWFPQLVPQDDHRHKTLSLGLLGSIKARRETCGMCNLIWKILSQRGPFTEEGRSMSGLEISVQAENTFYGVFYPPEEADRDRFRIVCRLSLITNEQGKVQDSEDLHKQYLQYCFQACSPGSTQADVSVDFLDTRPGVEPTIFGGRRRPLTVDCGWLRQWLRLCEVDHGAVCNSTKDSARGMGAEAVADLIRFIDVQEMAIRSFKHVYLGDMKYIALSYVWGTNQKLTLRKGNLTALGDVGTLRDRPASRTIMDAIDLTRQLGLRYIWVDALCIIQDDDIDKKTQLRSMGAIYGCASATVVAAAGESAESGLPGLRPGTRWFEQAEVPVLEAKEGKPAMSLMTTINPVNGMFPVHYLDETRWNTRGWTFQERYLSRRVITFTAEQVYFSCNTTTFCEESYMEHGPPTLFPFHSAAMELSLEVARHQTEPQDAHERFWRRYRLAVQRFTRRHFTFAGDVYDAFEGLLQEMTRVFGVQWLWGLPRSRLNDALAWSTRSGQVRRSAKSTLPMTELDKQVEFPSWSWMGWIGEAWVSVTNEHLDEINEAATIDVYVHANEDTGVAIRAVNPTVPATDGDDRVQLQDVKTELPSLSQNALARTPGGHILLFWAERAVLSIARKTAQPSDTKFADKYEYEIRNSSGTPIGTMGPMIRQRSEETRYDCGTWEFIQIRRRQILHFEAILTVLQIERQGDLAYRINIGEIQELAWQQAGPERVLIALA</sequence>
<protein>
    <submittedName>
        <fullName evidence="2">HET-domain-containing protein</fullName>
    </submittedName>
</protein>
<evidence type="ECO:0000259" key="1">
    <source>
        <dbReference type="Pfam" id="PF06985"/>
    </source>
</evidence>
<dbReference type="Pfam" id="PF06985">
    <property type="entry name" value="HET"/>
    <property type="match status" value="1"/>
</dbReference>
<accession>A0A9P4M7U0</accession>
<evidence type="ECO:0000313" key="3">
    <source>
        <dbReference type="Proteomes" id="UP000799772"/>
    </source>
</evidence>
<keyword evidence="3" id="KW-1185">Reference proteome</keyword>
<dbReference type="Proteomes" id="UP000799772">
    <property type="component" value="Unassembled WGS sequence"/>
</dbReference>
<dbReference type="EMBL" id="ML978124">
    <property type="protein sequence ID" value="KAF2100843.1"/>
    <property type="molecule type" value="Genomic_DNA"/>
</dbReference>